<keyword evidence="3" id="KW-1185">Reference proteome</keyword>
<feature type="domain" description="Carrier" evidence="1">
    <location>
        <begin position="6"/>
        <end position="87"/>
    </location>
</feature>
<evidence type="ECO:0000259" key="1">
    <source>
        <dbReference type="PROSITE" id="PS50075"/>
    </source>
</evidence>
<dbReference type="SUPFAM" id="SSF47336">
    <property type="entry name" value="ACP-like"/>
    <property type="match status" value="1"/>
</dbReference>
<dbReference type="Pfam" id="PF00550">
    <property type="entry name" value="PP-binding"/>
    <property type="match status" value="1"/>
</dbReference>
<organism evidence="2 3">
    <name type="scientific">Dechloromonas hankyongensis</name>
    <dbReference type="NCBI Taxonomy" id="2908002"/>
    <lineage>
        <taxon>Bacteria</taxon>
        <taxon>Pseudomonadati</taxon>
        <taxon>Pseudomonadota</taxon>
        <taxon>Betaproteobacteria</taxon>
        <taxon>Rhodocyclales</taxon>
        <taxon>Azonexaceae</taxon>
        <taxon>Dechloromonas</taxon>
    </lineage>
</organism>
<dbReference type="EMBL" id="JAKLTN010000001">
    <property type="protein sequence ID" value="MCG2575773.1"/>
    <property type="molecule type" value="Genomic_DNA"/>
</dbReference>
<name>A0ABS9JXY5_9RHOO</name>
<evidence type="ECO:0000313" key="3">
    <source>
        <dbReference type="Proteomes" id="UP001165384"/>
    </source>
</evidence>
<reference evidence="2" key="1">
    <citation type="submission" date="2022-01" db="EMBL/GenBank/DDBJ databases">
        <authorList>
            <person name="Jo J.-H."/>
            <person name="Im W.-T."/>
        </authorList>
    </citation>
    <scope>NUCLEOTIDE SEQUENCE</scope>
    <source>
        <strain evidence="2">XY25</strain>
    </source>
</reference>
<proteinExistence type="predicted"/>
<comment type="caution">
    <text evidence="2">The sequence shown here is derived from an EMBL/GenBank/DDBJ whole genome shotgun (WGS) entry which is preliminary data.</text>
</comment>
<dbReference type="NCBIfam" id="NF006617">
    <property type="entry name" value="PRK09184.1"/>
    <property type="match status" value="1"/>
</dbReference>
<dbReference type="InterPro" id="IPR009081">
    <property type="entry name" value="PP-bd_ACP"/>
</dbReference>
<protein>
    <submittedName>
        <fullName evidence="2">Phosphopantetheine-binding protein</fullName>
    </submittedName>
</protein>
<dbReference type="RefSeq" id="WP_275707024.1">
    <property type="nucleotide sequence ID" value="NZ_JAKLTN010000001.1"/>
</dbReference>
<dbReference type="Proteomes" id="UP001165384">
    <property type="component" value="Unassembled WGS sequence"/>
</dbReference>
<accession>A0ABS9JXY5</accession>
<dbReference type="Gene3D" id="1.10.1200.10">
    <property type="entry name" value="ACP-like"/>
    <property type="match status" value="1"/>
</dbReference>
<dbReference type="InterPro" id="IPR036736">
    <property type="entry name" value="ACP-like_sf"/>
</dbReference>
<gene>
    <name evidence="2" type="ORF">LZ012_02050</name>
</gene>
<evidence type="ECO:0000313" key="2">
    <source>
        <dbReference type="EMBL" id="MCG2575773.1"/>
    </source>
</evidence>
<sequence>MSQAIEALLPEVAELIVSALNLDLAPQEIEAGAPLFGEGLGLDSIDVLEIALVISKRYGLQLKSDNEDNIRIFASLRALTTYIASQRTK</sequence>
<dbReference type="PROSITE" id="PS50075">
    <property type="entry name" value="CARRIER"/>
    <property type="match status" value="1"/>
</dbReference>